<dbReference type="Gene3D" id="3.20.20.140">
    <property type="entry name" value="Metal-dependent hydrolases"/>
    <property type="match status" value="1"/>
</dbReference>
<dbReference type="InterPro" id="IPR032466">
    <property type="entry name" value="Metal_Hydrolase"/>
</dbReference>
<dbReference type="PANTHER" id="PTHR43569:SF2">
    <property type="entry name" value="AMIDOHYDROLASE-RELATED DOMAIN-CONTAINING PROTEIN"/>
    <property type="match status" value="1"/>
</dbReference>
<comment type="similarity">
    <text evidence="1">Belongs to the metallo-dependent hydrolases superfamily.</text>
</comment>
<comment type="caution">
    <text evidence="3">The sequence shown here is derived from an EMBL/GenBank/DDBJ whole genome shotgun (WGS) entry which is preliminary data.</text>
</comment>
<proteinExistence type="inferred from homology"/>
<keyword evidence="3" id="KW-0378">Hydrolase</keyword>
<sequence>MTGRAQRIDAHLHVWDLEVSDYAWLGPQHGRLHASWTPQQAAVELEAAGMQGAVLVQAEDSHVDTAYLLDVATRYGWVRGVVGWVPLDNPRASAEALERWCEHPVFCGVRHLINDDPRENFLELPAVRNSLAGLAARGLPFDLHDAWPRHLDQAERLAEEIPSLTLVVDHLGKPPREPDAFAAWRLSLAQVARHPQTVAKFSGLWSVSSPDSVDALRGVWEIALDLFGPDRLMYGGDWPITELNIGYQPTWRVVDDLAAELSEPERSSILGGTAARIYHLSPNDWTWPC</sequence>
<dbReference type="GO" id="GO:0016787">
    <property type="term" value="F:hydrolase activity"/>
    <property type="evidence" value="ECO:0007669"/>
    <property type="project" value="UniProtKB-KW"/>
</dbReference>
<evidence type="ECO:0000259" key="2">
    <source>
        <dbReference type="Pfam" id="PF04909"/>
    </source>
</evidence>
<dbReference type="PANTHER" id="PTHR43569">
    <property type="entry name" value="AMIDOHYDROLASE"/>
    <property type="match status" value="1"/>
</dbReference>
<evidence type="ECO:0000256" key="1">
    <source>
        <dbReference type="ARBA" id="ARBA00038310"/>
    </source>
</evidence>
<feature type="domain" description="Amidohydrolase-related" evidence="2">
    <location>
        <begin position="8"/>
        <end position="280"/>
    </location>
</feature>
<dbReference type="InterPro" id="IPR006680">
    <property type="entry name" value="Amidohydro-rel"/>
</dbReference>
<evidence type="ECO:0000313" key="3">
    <source>
        <dbReference type="EMBL" id="TFD70831.1"/>
    </source>
</evidence>
<dbReference type="SUPFAM" id="SSF51556">
    <property type="entry name" value="Metallo-dependent hydrolases"/>
    <property type="match status" value="1"/>
</dbReference>
<dbReference type="RefSeq" id="WP_134551637.1">
    <property type="nucleotide sequence ID" value="NZ_SOHL01000015.1"/>
</dbReference>
<reference evidence="3 4" key="1">
    <citation type="submission" date="2019-03" db="EMBL/GenBank/DDBJ databases">
        <title>Genomics of glacier-inhabiting Cryobacterium strains.</title>
        <authorList>
            <person name="Liu Q."/>
            <person name="Xin Y.-H."/>
        </authorList>
    </citation>
    <scope>NUCLEOTIDE SEQUENCE [LARGE SCALE GENOMIC DNA]</scope>
    <source>
        <strain evidence="3 4">Hz16</strain>
    </source>
</reference>
<name>A0A4R9AVC6_9MICO</name>
<dbReference type="InterPro" id="IPR052350">
    <property type="entry name" value="Metallo-dep_Lactonases"/>
</dbReference>
<protein>
    <submittedName>
        <fullName evidence="3">Hydrolase</fullName>
    </submittedName>
</protein>
<dbReference type="Proteomes" id="UP000297983">
    <property type="component" value="Unassembled WGS sequence"/>
</dbReference>
<dbReference type="EMBL" id="SOHL01000015">
    <property type="protein sequence ID" value="TFD70831.1"/>
    <property type="molecule type" value="Genomic_DNA"/>
</dbReference>
<accession>A0A4R9AVC6</accession>
<gene>
    <name evidence="3" type="ORF">E3T50_09700</name>
</gene>
<dbReference type="AlphaFoldDB" id="A0A4R9AVC6"/>
<organism evidence="3 4">
    <name type="scientific">Cryobacterium gelidum</name>
    <dbReference type="NCBI Taxonomy" id="1259164"/>
    <lineage>
        <taxon>Bacteria</taxon>
        <taxon>Bacillati</taxon>
        <taxon>Actinomycetota</taxon>
        <taxon>Actinomycetes</taxon>
        <taxon>Micrococcales</taxon>
        <taxon>Microbacteriaceae</taxon>
        <taxon>Cryobacterium</taxon>
    </lineage>
</organism>
<dbReference type="Pfam" id="PF04909">
    <property type="entry name" value="Amidohydro_2"/>
    <property type="match status" value="1"/>
</dbReference>
<evidence type="ECO:0000313" key="4">
    <source>
        <dbReference type="Proteomes" id="UP000297983"/>
    </source>
</evidence>
<keyword evidence="4" id="KW-1185">Reference proteome</keyword>